<evidence type="ECO:0000256" key="6">
    <source>
        <dbReference type="ARBA" id="ARBA00022643"/>
    </source>
</evidence>
<proteinExistence type="inferred from homology"/>
<dbReference type="GO" id="GO:0008615">
    <property type="term" value="P:pyridoxine biosynthetic process"/>
    <property type="evidence" value="ECO:0007669"/>
    <property type="project" value="UniProtKB-UniRule"/>
</dbReference>
<keyword evidence="15" id="KW-1185">Reference proteome</keyword>
<dbReference type="InterPro" id="IPR012349">
    <property type="entry name" value="Split_barrel_FMN-bd"/>
</dbReference>
<feature type="binding site" evidence="10">
    <location>
        <begin position="10"/>
        <end position="13"/>
    </location>
    <ligand>
        <name>substrate</name>
    </ligand>
</feature>
<dbReference type="PANTHER" id="PTHR10851">
    <property type="entry name" value="PYRIDOXINE-5-PHOSPHATE OXIDASE"/>
    <property type="match status" value="1"/>
</dbReference>
<dbReference type="AlphaFoldDB" id="A0A372NPG9"/>
<comment type="similarity">
    <text evidence="3 9">Belongs to the pyridoxamine 5'-phosphate oxidase family.</text>
</comment>
<feature type="binding site" evidence="9 11">
    <location>
        <position position="197"/>
    </location>
    <ligand>
        <name>FMN</name>
        <dbReference type="ChEBI" id="CHEBI:58210"/>
    </ligand>
</feature>
<evidence type="ECO:0000256" key="1">
    <source>
        <dbReference type="ARBA" id="ARBA00004738"/>
    </source>
</evidence>
<evidence type="ECO:0000313" key="14">
    <source>
        <dbReference type="EMBL" id="RFZ90834.1"/>
    </source>
</evidence>
<dbReference type="GO" id="GO:0010181">
    <property type="term" value="F:FMN binding"/>
    <property type="evidence" value="ECO:0007669"/>
    <property type="project" value="UniProtKB-UniRule"/>
</dbReference>
<dbReference type="Proteomes" id="UP000264217">
    <property type="component" value="Unassembled WGS sequence"/>
</dbReference>
<dbReference type="NCBIfam" id="TIGR00558">
    <property type="entry name" value="pdxH"/>
    <property type="match status" value="1"/>
</dbReference>
<reference evidence="14 15" key="1">
    <citation type="submission" date="2018-08" db="EMBL/GenBank/DDBJ databases">
        <title>Mucilaginibacter sp. MYSH2.</title>
        <authorList>
            <person name="Seo T."/>
        </authorList>
    </citation>
    <scope>NUCLEOTIDE SEQUENCE [LARGE SCALE GENOMIC DNA]</scope>
    <source>
        <strain evidence="14 15">MYSH2</strain>
    </source>
</reference>
<keyword evidence="7 9" id="KW-0560">Oxidoreductase</keyword>
<evidence type="ECO:0000256" key="9">
    <source>
        <dbReference type="HAMAP-Rule" id="MF_01629"/>
    </source>
</evidence>
<dbReference type="UniPathway" id="UPA01068">
    <property type="reaction ID" value="UER00304"/>
</dbReference>
<feature type="binding site" evidence="9 10">
    <location>
        <position position="129"/>
    </location>
    <ligand>
        <name>substrate</name>
    </ligand>
</feature>
<feature type="binding site" evidence="9 11">
    <location>
        <begin position="142"/>
        <end position="143"/>
    </location>
    <ligand>
        <name>FMN</name>
        <dbReference type="ChEBI" id="CHEBI:58210"/>
    </ligand>
</feature>
<gene>
    <name evidence="9 14" type="primary">pdxH</name>
    <name evidence="14" type="ORF">D0C36_17945</name>
</gene>
<feature type="binding site" evidence="9 11">
    <location>
        <begin position="63"/>
        <end position="68"/>
    </location>
    <ligand>
        <name>FMN</name>
        <dbReference type="ChEBI" id="CHEBI:58210"/>
    </ligand>
</feature>
<comment type="function">
    <text evidence="9">Catalyzes the oxidation of either pyridoxine 5'-phosphate (PNP) or pyridoxamine 5'-phosphate (PMP) into pyridoxal 5'-phosphate (PLP).</text>
</comment>
<evidence type="ECO:0000259" key="12">
    <source>
        <dbReference type="Pfam" id="PF01243"/>
    </source>
</evidence>
<accession>A0A372NPG9</accession>
<feature type="binding site" evidence="9 11">
    <location>
        <position position="84"/>
    </location>
    <ligand>
        <name>FMN</name>
        <dbReference type="ChEBI" id="CHEBI:58210"/>
    </ligand>
</feature>
<dbReference type="EC" id="1.4.3.5" evidence="9"/>
<dbReference type="InterPro" id="IPR000659">
    <property type="entry name" value="Pyridox_Oxase"/>
</dbReference>
<evidence type="ECO:0000313" key="15">
    <source>
        <dbReference type="Proteomes" id="UP000264217"/>
    </source>
</evidence>
<evidence type="ECO:0000256" key="11">
    <source>
        <dbReference type="PIRSR" id="PIRSR000190-2"/>
    </source>
</evidence>
<dbReference type="InterPro" id="IPR019740">
    <property type="entry name" value="Pyridox_Oxase_CS"/>
</dbReference>
<protein>
    <recommendedName>
        <fullName evidence="9">Pyridoxine/pyridoxamine 5'-phosphate oxidase</fullName>
        <ecNumber evidence="9">1.4.3.5</ecNumber>
    </recommendedName>
    <alternativeName>
        <fullName evidence="9">PNP/PMP oxidase</fullName>
        <shortName evidence="9">PNPOx</shortName>
    </alternativeName>
    <alternativeName>
        <fullName evidence="9">Pyridoxal 5'-phosphate synthase</fullName>
    </alternativeName>
</protein>
<dbReference type="RefSeq" id="WP_117393036.1">
    <property type="nucleotide sequence ID" value="NZ_QWDC01000003.1"/>
</dbReference>
<dbReference type="GO" id="GO:0004733">
    <property type="term" value="F:pyridoxamine phosphate oxidase activity"/>
    <property type="evidence" value="ECO:0007669"/>
    <property type="project" value="UniProtKB-UniRule"/>
</dbReference>
<evidence type="ECO:0000256" key="8">
    <source>
        <dbReference type="ARBA" id="ARBA00023096"/>
    </source>
</evidence>
<sequence>MEQKDIENLRQDYAAASLSEKDVDANPIKQFDKWFNDAINAKVHEPNAMTLATATTDGRPSARIVLLKGFSDDGFKFYTNYLSRKGKELAKNPNAALVFFWGDMERQIRIEGTIEKLDKWYSEKYFHSRPKASQISAVASPQSREIESREALEEHIVKLEAEFGDGEIPKPSHWGGYIVKPRMIEFWQGRRSRLHDRIVYKKVDNKNWKIVRLAP</sequence>
<dbReference type="Pfam" id="PF10590">
    <property type="entry name" value="PNP_phzG_C"/>
    <property type="match status" value="1"/>
</dbReference>
<dbReference type="HAMAP" id="MF_01629">
    <property type="entry name" value="PdxH"/>
    <property type="match status" value="1"/>
</dbReference>
<comment type="catalytic activity">
    <reaction evidence="9">
        <text>pyridoxamine 5'-phosphate + O2 + H2O = pyridoxal 5'-phosphate + H2O2 + NH4(+)</text>
        <dbReference type="Rhea" id="RHEA:15817"/>
        <dbReference type="ChEBI" id="CHEBI:15377"/>
        <dbReference type="ChEBI" id="CHEBI:15379"/>
        <dbReference type="ChEBI" id="CHEBI:16240"/>
        <dbReference type="ChEBI" id="CHEBI:28938"/>
        <dbReference type="ChEBI" id="CHEBI:58451"/>
        <dbReference type="ChEBI" id="CHEBI:597326"/>
        <dbReference type="EC" id="1.4.3.5"/>
    </reaction>
</comment>
<feature type="binding site" evidence="9 10">
    <location>
        <begin position="193"/>
        <end position="195"/>
    </location>
    <ligand>
        <name>substrate</name>
    </ligand>
</feature>
<comment type="caution">
    <text evidence="14">The sequence shown here is derived from an EMBL/GenBank/DDBJ whole genome shotgun (WGS) entry which is preliminary data.</text>
</comment>
<name>A0A372NPG9_9SPHI</name>
<feature type="domain" description="Pyridoxine 5'-phosphate oxidase dimerisation C-terminal" evidence="13">
    <location>
        <begin position="174"/>
        <end position="215"/>
    </location>
</feature>
<dbReference type="PIRSF" id="PIRSF000190">
    <property type="entry name" value="Pyd_amn-ph_oxd"/>
    <property type="match status" value="1"/>
</dbReference>
<evidence type="ECO:0000256" key="3">
    <source>
        <dbReference type="ARBA" id="ARBA00007301"/>
    </source>
</evidence>
<comment type="pathway">
    <text evidence="2 9">Cofactor metabolism; pyridoxal 5'-phosphate salvage; pyridoxal 5'-phosphate from pyridoxine 5'-phosphate: step 1/1.</text>
</comment>
<evidence type="ECO:0000256" key="5">
    <source>
        <dbReference type="ARBA" id="ARBA00022630"/>
    </source>
</evidence>
<keyword evidence="8 9" id="KW-0664">Pyridoxine biosynthesis</keyword>
<feature type="domain" description="Pyridoxamine 5'-phosphate oxidase N-terminal" evidence="12">
    <location>
        <begin position="36"/>
        <end position="158"/>
    </location>
</feature>
<dbReference type="InterPro" id="IPR011576">
    <property type="entry name" value="Pyridox_Oxase_N"/>
</dbReference>
<dbReference type="FunFam" id="2.30.110.10:FF:000005">
    <property type="entry name" value="NAD(P)H-hydrate epimerase"/>
    <property type="match status" value="1"/>
</dbReference>
<dbReference type="PROSITE" id="PS01064">
    <property type="entry name" value="PYRIDOX_OXIDASE"/>
    <property type="match status" value="1"/>
</dbReference>
<dbReference type="Pfam" id="PF01243">
    <property type="entry name" value="PNPOx_N"/>
    <property type="match status" value="1"/>
</dbReference>
<dbReference type="EMBL" id="QWDC01000003">
    <property type="protein sequence ID" value="RFZ90834.1"/>
    <property type="molecule type" value="Genomic_DNA"/>
</dbReference>
<evidence type="ECO:0000256" key="7">
    <source>
        <dbReference type="ARBA" id="ARBA00023002"/>
    </source>
</evidence>
<evidence type="ECO:0000256" key="2">
    <source>
        <dbReference type="ARBA" id="ARBA00005037"/>
    </source>
</evidence>
<comment type="pathway">
    <text evidence="1 9">Cofactor metabolism; pyridoxal 5'-phosphate salvage; pyridoxal 5'-phosphate from pyridoxamine 5'-phosphate: step 1/1.</text>
</comment>
<organism evidence="14 15">
    <name type="scientific">Mucilaginibacter conchicola</name>
    <dbReference type="NCBI Taxonomy" id="2303333"/>
    <lineage>
        <taxon>Bacteria</taxon>
        <taxon>Pseudomonadati</taxon>
        <taxon>Bacteroidota</taxon>
        <taxon>Sphingobacteriia</taxon>
        <taxon>Sphingobacteriales</taxon>
        <taxon>Sphingobacteriaceae</taxon>
        <taxon>Mucilaginibacter</taxon>
    </lineage>
</organism>
<feature type="binding site" evidence="9 11">
    <location>
        <position position="85"/>
    </location>
    <ligand>
        <name>FMN</name>
        <dbReference type="ChEBI" id="CHEBI:58210"/>
    </ligand>
</feature>
<keyword evidence="5 9" id="KW-0285">Flavoprotein</keyword>
<feature type="binding site" evidence="9 11">
    <location>
        <begin position="78"/>
        <end position="79"/>
    </location>
    <ligand>
        <name>FMN</name>
        <dbReference type="ChEBI" id="CHEBI:58210"/>
    </ligand>
</feature>
<comment type="subunit">
    <text evidence="4 9">Homodimer.</text>
</comment>
<comment type="catalytic activity">
    <reaction evidence="9">
        <text>pyridoxine 5'-phosphate + O2 = pyridoxal 5'-phosphate + H2O2</text>
        <dbReference type="Rhea" id="RHEA:15149"/>
        <dbReference type="ChEBI" id="CHEBI:15379"/>
        <dbReference type="ChEBI" id="CHEBI:16240"/>
        <dbReference type="ChEBI" id="CHEBI:58589"/>
        <dbReference type="ChEBI" id="CHEBI:597326"/>
        <dbReference type="EC" id="1.4.3.5"/>
    </reaction>
</comment>
<feature type="binding site" evidence="9 11">
    <location>
        <position position="187"/>
    </location>
    <ligand>
        <name>FMN</name>
        <dbReference type="ChEBI" id="CHEBI:58210"/>
    </ligand>
</feature>
<feature type="binding site" evidence="9 11">
    <location>
        <position position="107"/>
    </location>
    <ligand>
        <name>FMN</name>
        <dbReference type="ChEBI" id="CHEBI:58210"/>
    </ligand>
</feature>
<feature type="binding site" evidence="9 10">
    <location>
        <position position="68"/>
    </location>
    <ligand>
        <name>substrate</name>
    </ligand>
</feature>
<evidence type="ECO:0000259" key="13">
    <source>
        <dbReference type="Pfam" id="PF10590"/>
    </source>
</evidence>
<dbReference type="InterPro" id="IPR019576">
    <property type="entry name" value="Pyridoxamine_oxidase_dimer_C"/>
</dbReference>
<dbReference type="NCBIfam" id="NF004231">
    <property type="entry name" value="PRK05679.1"/>
    <property type="match status" value="1"/>
</dbReference>
<feature type="binding site" evidence="9 10">
    <location>
        <position position="125"/>
    </location>
    <ligand>
        <name>substrate</name>
    </ligand>
</feature>
<dbReference type="OrthoDB" id="9780392at2"/>
<dbReference type="PANTHER" id="PTHR10851:SF0">
    <property type="entry name" value="PYRIDOXINE-5'-PHOSPHATE OXIDASE"/>
    <property type="match status" value="1"/>
</dbReference>
<keyword evidence="6 9" id="KW-0288">FMN</keyword>
<feature type="binding site" evidence="9 10">
    <location>
        <position position="133"/>
    </location>
    <ligand>
        <name>substrate</name>
    </ligand>
</feature>
<evidence type="ECO:0000256" key="4">
    <source>
        <dbReference type="ARBA" id="ARBA00011738"/>
    </source>
</evidence>
<dbReference type="SUPFAM" id="SSF50475">
    <property type="entry name" value="FMN-binding split barrel"/>
    <property type="match status" value="1"/>
</dbReference>
<comment type="cofactor">
    <cofactor evidence="9 11">
        <name>FMN</name>
        <dbReference type="ChEBI" id="CHEBI:58210"/>
    </cofactor>
    <text evidence="9 11">Binds 1 FMN per subunit.</text>
</comment>
<evidence type="ECO:0000256" key="10">
    <source>
        <dbReference type="PIRSR" id="PIRSR000190-1"/>
    </source>
</evidence>
<dbReference type="Gene3D" id="2.30.110.10">
    <property type="entry name" value="Electron Transport, Fmn-binding Protein, Chain A"/>
    <property type="match status" value="1"/>
</dbReference>